<name>A0A074VHG5_AURM1</name>
<dbReference type="Proteomes" id="UP000030672">
    <property type="component" value="Unassembled WGS sequence"/>
</dbReference>
<dbReference type="STRING" id="1043003.A0A074VHG5"/>
<proteinExistence type="predicted"/>
<evidence type="ECO:0000256" key="1">
    <source>
        <dbReference type="SAM" id="MobiDB-lite"/>
    </source>
</evidence>
<dbReference type="Pfam" id="PF26163">
    <property type="entry name" value="mS26"/>
    <property type="match status" value="1"/>
</dbReference>
<evidence type="ECO:0000313" key="2">
    <source>
        <dbReference type="EMBL" id="KEQ60125.1"/>
    </source>
</evidence>
<dbReference type="HOGENOM" id="CLU_065203_0_0_1"/>
<keyword evidence="3" id="KW-1185">Reference proteome</keyword>
<feature type="region of interest" description="Disordered" evidence="1">
    <location>
        <begin position="37"/>
        <end position="56"/>
    </location>
</feature>
<dbReference type="InterPro" id="IPR058940">
    <property type="entry name" value="mS26_fungi"/>
</dbReference>
<feature type="region of interest" description="Disordered" evidence="1">
    <location>
        <begin position="67"/>
        <end position="106"/>
    </location>
</feature>
<evidence type="ECO:0000313" key="3">
    <source>
        <dbReference type="Proteomes" id="UP000030672"/>
    </source>
</evidence>
<gene>
    <name evidence="2" type="ORF">M437DRAFT_86964</name>
</gene>
<dbReference type="RefSeq" id="XP_040877148.1">
    <property type="nucleotide sequence ID" value="XM_041028563.1"/>
</dbReference>
<dbReference type="CDD" id="cd23703">
    <property type="entry name" value="mS26_PET12"/>
    <property type="match status" value="1"/>
</dbReference>
<dbReference type="GeneID" id="63921936"/>
<protein>
    <submittedName>
        <fullName evidence="2">Uncharacterized protein</fullName>
    </submittedName>
</protein>
<feature type="compositionally biased region" description="Basic and acidic residues" evidence="1">
    <location>
        <begin position="84"/>
        <end position="106"/>
    </location>
</feature>
<accession>A0A074VHG5</accession>
<dbReference type="EMBL" id="KL584844">
    <property type="protein sequence ID" value="KEQ60125.1"/>
    <property type="molecule type" value="Genomic_DNA"/>
</dbReference>
<organism evidence="2 3">
    <name type="scientific">Aureobasidium melanogenum (strain CBS 110374)</name>
    <name type="common">Aureobasidium pullulans var. melanogenum</name>
    <dbReference type="NCBI Taxonomy" id="1043003"/>
    <lineage>
        <taxon>Eukaryota</taxon>
        <taxon>Fungi</taxon>
        <taxon>Dikarya</taxon>
        <taxon>Ascomycota</taxon>
        <taxon>Pezizomycotina</taxon>
        <taxon>Dothideomycetes</taxon>
        <taxon>Dothideomycetidae</taxon>
        <taxon>Dothideales</taxon>
        <taxon>Saccotheciaceae</taxon>
        <taxon>Aureobasidium</taxon>
    </lineage>
</organism>
<sequence>MPVRLPQATGLYKCPSCAARSSPRSFSVSTAQLALGPESPRYMDIPQPPQQTLPDKTRLKGILPVPRDVFAGQDPKAPFNVDQATKEPSRSQSHNDPRSVWKERMAASRRKNLKEGLKALQYRRIKSDDHMATRATLRQQEREARLHLPEREDERLTAPSVDSNLLDLLKKGPLQDPNREARLAEMRERHALKQAARQEDRRDALHSLYVNAREFIVNDSQLSAAIDKAFGTVDQPRAFGQNGASIWDNTPSAPSSIVDMLNSATARGVRGGALNQSAMNRDTALTAARVRRMAAELTGGQLPSKSSF</sequence>
<reference evidence="2 3" key="1">
    <citation type="journal article" date="2014" name="BMC Genomics">
        <title>Genome sequencing of four Aureobasidium pullulans varieties: biotechnological potential, stress tolerance, and description of new species.</title>
        <authorList>
            <person name="Gostin Ar C."/>
            <person name="Ohm R.A."/>
            <person name="Kogej T."/>
            <person name="Sonjak S."/>
            <person name="Turk M."/>
            <person name="Zajc J."/>
            <person name="Zalar P."/>
            <person name="Grube M."/>
            <person name="Sun H."/>
            <person name="Han J."/>
            <person name="Sharma A."/>
            <person name="Chiniquy J."/>
            <person name="Ngan C.Y."/>
            <person name="Lipzen A."/>
            <person name="Barry K."/>
            <person name="Grigoriev I.V."/>
            <person name="Gunde-Cimerman N."/>
        </authorList>
    </citation>
    <scope>NUCLEOTIDE SEQUENCE [LARGE SCALE GENOMIC DNA]</scope>
    <source>
        <strain evidence="2 3">CBS 110374</strain>
    </source>
</reference>
<dbReference type="AlphaFoldDB" id="A0A074VHG5"/>